<proteinExistence type="predicted"/>
<evidence type="ECO:0000313" key="4">
    <source>
        <dbReference type="Proteomes" id="UP000016569"/>
    </source>
</evidence>
<dbReference type="Proteomes" id="UP000016569">
    <property type="component" value="Unassembled WGS sequence"/>
</dbReference>
<protein>
    <submittedName>
        <fullName evidence="3">Uncharacterized protein</fullName>
    </submittedName>
</protein>
<accession>A0A8E0TRP2</accession>
<reference evidence="4" key="1">
    <citation type="journal article" date="2013" name="Genome Announc.">
        <title>Draft Genome Sequence of the Dimorphic Prosthecate Bacterium Brevundimonas abyssalis TAR-001T.</title>
        <authorList>
            <person name="Tsubouchi T."/>
            <person name="Nishi S."/>
            <person name="Usui K."/>
            <person name="Shimane Y."/>
            <person name="Takaki Y."/>
            <person name="Maruyama T."/>
            <person name="Hatada Y."/>
        </authorList>
    </citation>
    <scope>NUCLEOTIDE SEQUENCE [LARGE SCALE GENOMIC DNA]</scope>
    <source>
        <strain evidence="4">TAR-001</strain>
    </source>
</reference>
<feature type="signal peptide" evidence="2">
    <location>
        <begin position="1"/>
        <end position="21"/>
    </location>
</feature>
<keyword evidence="2" id="KW-0732">Signal</keyword>
<evidence type="ECO:0000256" key="1">
    <source>
        <dbReference type="SAM" id="MobiDB-lite"/>
    </source>
</evidence>
<feature type="chain" id="PRO_5034202783" evidence="2">
    <location>
        <begin position="22"/>
        <end position="116"/>
    </location>
</feature>
<dbReference type="RefSeq" id="WP_021697624.1">
    <property type="nucleotide sequence ID" value="NZ_BATC01000030.1"/>
</dbReference>
<organism evidence="3 4">
    <name type="scientific">Brevundimonas abyssalis TAR-001</name>
    <dbReference type="NCBI Taxonomy" id="1391729"/>
    <lineage>
        <taxon>Bacteria</taxon>
        <taxon>Pseudomonadati</taxon>
        <taxon>Pseudomonadota</taxon>
        <taxon>Alphaproteobacteria</taxon>
        <taxon>Caulobacterales</taxon>
        <taxon>Caulobacteraceae</taxon>
        <taxon>Brevundimonas</taxon>
    </lineage>
</organism>
<comment type="caution">
    <text evidence="3">The sequence shown here is derived from an EMBL/GenBank/DDBJ whole genome shotgun (WGS) entry which is preliminary data.</text>
</comment>
<feature type="region of interest" description="Disordered" evidence="1">
    <location>
        <begin position="70"/>
        <end position="100"/>
    </location>
</feature>
<gene>
    <name evidence="3" type="ORF">MBEBAB_1779</name>
</gene>
<dbReference type="EMBL" id="BATC01000030">
    <property type="protein sequence ID" value="GAD59529.1"/>
    <property type="molecule type" value="Genomic_DNA"/>
</dbReference>
<name>A0A8E0TRP2_9CAUL</name>
<dbReference type="AlphaFoldDB" id="A0A8E0TRP2"/>
<evidence type="ECO:0000313" key="3">
    <source>
        <dbReference type="EMBL" id="GAD59529.1"/>
    </source>
</evidence>
<evidence type="ECO:0000256" key="2">
    <source>
        <dbReference type="SAM" id="SignalP"/>
    </source>
</evidence>
<sequence>MRTLTGLILIGLLTASGAAHAQIAPYGTDPHRYQVERHQARMESLRLQAEARADTARRLDTETRLTLRDLEAARQPPTPYVEQAVPPGDPAVTTERHRRTREAVTQIDDWLERAPD</sequence>
<keyword evidence="4" id="KW-1185">Reference proteome</keyword>